<dbReference type="RefSeq" id="WP_100377511.1">
    <property type="nucleotide sequence ID" value="NZ_PGFD01000002.1"/>
</dbReference>
<reference evidence="2 3" key="1">
    <citation type="submission" date="2017-11" db="EMBL/GenBank/DDBJ databases">
        <title>Genomic Encyclopedia of Archaeal and Bacterial Type Strains, Phase II (KMG-II): From Individual Species to Whole Genera.</title>
        <authorList>
            <person name="Goeker M."/>
        </authorList>
    </citation>
    <scope>NUCLEOTIDE SEQUENCE [LARGE SCALE GENOMIC DNA]</scope>
    <source>
        <strain evidence="2 3">DSM 27617</strain>
    </source>
</reference>
<keyword evidence="3" id="KW-1185">Reference proteome</keyword>
<dbReference type="OrthoDB" id="1264588at2"/>
<keyword evidence="1" id="KW-0472">Membrane</keyword>
<organism evidence="2 3">
    <name type="scientific">Chryseobacterium geocarposphaerae</name>
    <dbReference type="NCBI Taxonomy" id="1416776"/>
    <lineage>
        <taxon>Bacteria</taxon>
        <taxon>Pseudomonadati</taxon>
        <taxon>Bacteroidota</taxon>
        <taxon>Flavobacteriia</taxon>
        <taxon>Flavobacteriales</taxon>
        <taxon>Weeksellaceae</taxon>
        <taxon>Chryseobacterium group</taxon>
        <taxon>Chryseobacterium</taxon>
    </lineage>
</organism>
<gene>
    <name evidence="2" type="ORF">CLV73_2868</name>
</gene>
<keyword evidence="1" id="KW-1133">Transmembrane helix</keyword>
<evidence type="ECO:0000256" key="1">
    <source>
        <dbReference type="SAM" id="Phobius"/>
    </source>
</evidence>
<accession>A0A2M9C290</accession>
<evidence type="ECO:0000313" key="2">
    <source>
        <dbReference type="EMBL" id="PJJ64507.1"/>
    </source>
</evidence>
<proteinExistence type="predicted"/>
<feature type="transmembrane region" description="Helical" evidence="1">
    <location>
        <begin position="12"/>
        <end position="32"/>
    </location>
</feature>
<dbReference type="EMBL" id="PGFD01000002">
    <property type="protein sequence ID" value="PJJ64507.1"/>
    <property type="molecule type" value="Genomic_DNA"/>
</dbReference>
<comment type="caution">
    <text evidence="2">The sequence shown here is derived from an EMBL/GenBank/DDBJ whole genome shotgun (WGS) entry which is preliminary data.</text>
</comment>
<dbReference type="AlphaFoldDB" id="A0A2M9C290"/>
<keyword evidence="1" id="KW-0812">Transmembrane</keyword>
<evidence type="ECO:0000313" key="3">
    <source>
        <dbReference type="Proteomes" id="UP000228740"/>
    </source>
</evidence>
<sequence length="68" mass="7950">MKTTLRNQHIIANQILIAFVSAIFGYNLYQAIVHPEKSQLILSIILLAFTYYACKKYGYRIKNKKEKI</sequence>
<name>A0A2M9C290_9FLAO</name>
<protein>
    <submittedName>
        <fullName evidence="2">Uncharacterized protein</fullName>
    </submittedName>
</protein>
<dbReference type="Proteomes" id="UP000228740">
    <property type="component" value="Unassembled WGS sequence"/>
</dbReference>
<feature type="transmembrane region" description="Helical" evidence="1">
    <location>
        <begin position="38"/>
        <end position="54"/>
    </location>
</feature>